<dbReference type="AlphaFoldDB" id="A0A6J7SWD0"/>
<proteinExistence type="predicted"/>
<organism evidence="1">
    <name type="scientific">freshwater metagenome</name>
    <dbReference type="NCBI Taxonomy" id="449393"/>
    <lineage>
        <taxon>unclassified sequences</taxon>
        <taxon>metagenomes</taxon>
        <taxon>ecological metagenomes</taxon>
    </lineage>
</organism>
<sequence>MIGFAGLVDGPLDEPGMKERAIERARELGYLGTAK</sequence>
<accession>A0A6J7SWD0</accession>
<dbReference type="EMBL" id="CAFBQG010000009">
    <property type="protein sequence ID" value="CAB5044588.1"/>
    <property type="molecule type" value="Genomic_DNA"/>
</dbReference>
<reference evidence="1" key="1">
    <citation type="submission" date="2020-05" db="EMBL/GenBank/DDBJ databases">
        <authorList>
            <person name="Chiriac C."/>
            <person name="Salcher M."/>
            <person name="Ghai R."/>
            <person name="Kavagutti S V."/>
        </authorList>
    </citation>
    <scope>NUCLEOTIDE SEQUENCE</scope>
</reference>
<protein>
    <submittedName>
        <fullName evidence="1">Unannotated protein</fullName>
    </submittedName>
</protein>
<gene>
    <name evidence="1" type="ORF">UFOPK4301_00152</name>
</gene>
<name>A0A6J7SWD0_9ZZZZ</name>
<evidence type="ECO:0000313" key="1">
    <source>
        <dbReference type="EMBL" id="CAB5044588.1"/>
    </source>
</evidence>